<protein>
    <submittedName>
        <fullName evidence="2">Unplaced genomic scaffold SPHSTscaffold_1358, whole genome shotgun sequence</fullName>
    </submittedName>
</protein>
<accession>A0A0C9T0R9</accession>
<feature type="region of interest" description="Disordered" evidence="1">
    <location>
        <begin position="1"/>
        <end position="110"/>
    </location>
</feature>
<dbReference type="AlphaFoldDB" id="A0A0C9T0R9"/>
<name>A0A0C9T0R9_SPHS4</name>
<evidence type="ECO:0000313" key="3">
    <source>
        <dbReference type="Proteomes" id="UP000054279"/>
    </source>
</evidence>
<dbReference type="Proteomes" id="UP000054279">
    <property type="component" value="Unassembled WGS sequence"/>
</dbReference>
<proteinExistence type="predicted"/>
<keyword evidence="3" id="KW-1185">Reference proteome</keyword>
<reference evidence="2 3" key="1">
    <citation type="submission" date="2014-06" db="EMBL/GenBank/DDBJ databases">
        <title>Evolutionary Origins and Diversification of the Mycorrhizal Mutualists.</title>
        <authorList>
            <consortium name="DOE Joint Genome Institute"/>
            <consortium name="Mycorrhizal Genomics Consortium"/>
            <person name="Kohler A."/>
            <person name="Kuo A."/>
            <person name="Nagy L.G."/>
            <person name="Floudas D."/>
            <person name="Copeland A."/>
            <person name="Barry K.W."/>
            <person name="Cichocki N."/>
            <person name="Veneault-Fourrey C."/>
            <person name="LaButti K."/>
            <person name="Lindquist E.A."/>
            <person name="Lipzen A."/>
            <person name="Lundell T."/>
            <person name="Morin E."/>
            <person name="Murat C."/>
            <person name="Riley R."/>
            <person name="Ohm R."/>
            <person name="Sun H."/>
            <person name="Tunlid A."/>
            <person name="Henrissat B."/>
            <person name="Grigoriev I.V."/>
            <person name="Hibbett D.S."/>
            <person name="Martin F."/>
        </authorList>
    </citation>
    <scope>NUCLEOTIDE SEQUENCE [LARGE SCALE GENOMIC DNA]</scope>
    <source>
        <strain evidence="2 3">SS14</strain>
    </source>
</reference>
<feature type="compositionally biased region" description="Basic and acidic residues" evidence="1">
    <location>
        <begin position="18"/>
        <end position="41"/>
    </location>
</feature>
<evidence type="ECO:0000313" key="2">
    <source>
        <dbReference type="EMBL" id="KIJ22308.1"/>
    </source>
</evidence>
<sequence>MSGKPTPFRYSSTPPPKETARDRRDRHEKPRGKVVEALTKEPRKKQTPIADPPEMSTTITMGTVQEVTESEEERIREEINNEQLQSQTPTPIAGPSHDKGKQRAFIGTRT</sequence>
<evidence type="ECO:0000256" key="1">
    <source>
        <dbReference type="SAM" id="MobiDB-lite"/>
    </source>
</evidence>
<gene>
    <name evidence="2" type="ORF">M422DRAFT_277321</name>
</gene>
<organism evidence="2 3">
    <name type="scientific">Sphaerobolus stellatus (strain SS14)</name>
    <dbReference type="NCBI Taxonomy" id="990650"/>
    <lineage>
        <taxon>Eukaryota</taxon>
        <taxon>Fungi</taxon>
        <taxon>Dikarya</taxon>
        <taxon>Basidiomycota</taxon>
        <taxon>Agaricomycotina</taxon>
        <taxon>Agaricomycetes</taxon>
        <taxon>Phallomycetidae</taxon>
        <taxon>Geastrales</taxon>
        <taxon>Sphaerobolaceae</taxon>
        <taxon>Sphaerobolus</taxon>
    </lineage>
</organism>
<dbReference type="EMBL" id="KN838433">
    <property type="protein sequence ID" value="KIJ22308.1"/>
    <property type="molecule type" value="Genomic_DNA"/>
</dbReference>
<dbReference type="HOGENOM" id="CLU_2172675_0_0_1"/>